<reference evidence="3" key="1">
    <citation type="submission" date="2025-08" db="UniProtKB">
        <authorList>
            <consortium name="RefSeq"/>
        </authorList>
    </citation>
    <scope>IDENTIFICATION</scope>
</reference>
<dbReference type="InterPro" id="IPR021793">
    <property type="entry name" value="Oprl"/>
</dbReference>
<proteinExistence type="predicted"/>
<feature type="region of interest" description="Disordered" evidence="1">
    <location>
        <begin position="56"/>
        <end position="84"/>
    </location>
</feature>
<feature type="region of interest" description="Disordered" evidence="1">
    <location>
        <begin position="128"/>
        <end position="150"/>
    </location>
</feature>
<dbReference type="KEGG" id="nnu:104607222"/>
<sequence length="150" mass="16646">MEAKEKLKQTQDLLSKEQMERARVESLISKAERHLQQAKVDIAEANKRVAEVEKRAKEAAKRAAEAEHKATNAEKRAQEVGKRSDELADLTSGAYLDGIDDTKKLLVVVLLDFDVESLKVIPNSLEEAADSTLPPSTGSLPLQEKNHSMR</sequence>
<dbReference type="Pfam" id="PF11839">
    <property type="entry name" value="Alanine_zipper"/>
    <property type="match status" value="1"/>
</dbReference>
<dbReference type="InParanoid" id="A0A1U8ASY1"/>
<dbReference type="Proteomes" id="UP000189703">
    <property type="component" value="Unplaced"/>
</dbReference>
<protein>
    <submittedName>
        <fullName evidence="3">Uncharacterized protein LOC104607222</fullName>
    </submittedName>
</protein>
<dbReference type="RefSeq" id="XP_010271097.1">
    <property type="nucleotide sequence ID" value="XM_010272795.1"/>
</dbReference>
<name>A0A1U8ASY1_NELNU</name>
<evidence type="ECO:0000313" key="2">
    <source>
        <dbReference type="Proteomes" id="UP000189703"/>
    </source>
</evidence>
<organism evidence="2 3">
    <name type="scientific">Nelumbo nucifera</name>
    <name type="common">Sacred lotus</name>
    <dbReference type="NCBI Taxonomy" id="4432"/>
    <lineage>
        <taxon>Eukaryota</taxon>
        <taxon>Viridiplantae</taxon>
        <taxon>Streptophyta</taxon>
        <taxon>Embryophyta</taxon>
        <taxon>Tracheophyta</taxon>
        <taxon>Spermatophyta</taxon>
        <taxon>Magnoliopsida</taxon>
        <taxon>Proteales</taxon>
        <taxon>Nelumbonaceae</taxon>
        <taxon>Nelumbo</taxon>
    </lineage>
</organism>
<keyword evidence="2" id="KW-1185">Reference proteome</keyword>
<evidence type="ECO:0000313" key="3">
    <source>
        <dbReference type="RefSeq" id="XP_010271097.1"/>
    </source>
</evidence>
<evidence type="ECO:0000256" key="1">
    <source>
        <dbReference type="SAM" id="MobiDB-lite"/>
    </source>
</evidence>
<dbReference type="GeneID" id="104607222"/>
<dbReference type="AlphaFoldDB" id="A0A1U8ASY1"/>
<accession>A0A1U8ASY1</accession>
<gene>
    <name evidence="3" type="primary">LOC104607222</name>
</gene>